<organism evidence="1">
    <name type="scientific">Candidatus Kentrum sp. LFY</name>
    <dbReference type="NCBI Taxonomy" id="2126342"/>
    <lineage>
        <taxon>Bacteria</taxon>
        <taxon>Pseudomonadati</taxon>
        <taxon>Pseudomonadota</taxon>
        <taxon>Gammaproteobacteria</taxon>
        <taxon>Candidatus Kentrum</taxon>
    </lineage>
</organism>
<proteinExistence type="predicted"/>
<evidence type="ECO:0000313" key="1">
    <source>
        <dbReference type="EMBL" id="VFK00462.1"/>
    </source>
</evidence>
<sequence>MLYPDEPKNVQIIANSMPLMSFLDDNPFRYKSPASLPRFLGFFVFPIHEQLHTLKLIGIAAALSLFSVSDPLLTPTSPFKNVSEY</sequence>
<gene>
    <name evidence="1" type="ORF">BECKLFY1418B_GA0070995_11881</name>
</gene>
<protein>
    <submittedName>
        <fullName evidence="1">Uncharacterized protein</fullName>
    </submittedName>
</protein>
<reference evidence="1" key="1">
    <citation type="submission" date="2019-02" db="EMBL/GenBank/DDBJ databases">
        <authorList>
            <person name="Gruber-Vodicka R. H."/>
            <person name="Seah K. B. B."/>
        </authorList>
    </citation>
    <scope>NUCLEOTIDE SEQUENCE</scope>
    <source>
        <strain evidence="1">BECK_M7</strain>
    </source>
</reference>
<dbReference type="AlphaFoldDB" id="A0A450V6M5"/>
<name>A0A450V6M5_9GAMM</name>
<accession>A0A450V6M5</accession>
<dbReference type="EMBL" id="CAADFF010000188">
    <property type="protein sequence ID" value="VFK00462.1"/>
    <property type="molecule type" value="Genomic_DNA"/>
</dbReference>